<proteinExistence type="predicted"/>
<dbReference type="OrthoDB" id="9255579at2"/>
<dbReference type="Proteomes" id="UP000010121">
    <property type="component" value="Unassembled WGS sequence"/>
</dbReference>
<dbReference type="STRING" id="371731.Rsw2DRAFT_1063"/>
<evidence type="ECO:0000313" key="1">
    <source>
        <dbReference type="EMBL" id="EEW25992.1"/>
    </source>
</evidence>
<evidence type="ECO:0000313" key="2">
    <source>
        <dbReference type="Proteomes" id="UP000010121"/>
    </source>
</evidence>
<dbReference type="SUPFAM" id="SSF51445">
    <property type="entry name" value="(Trans)glycosidases"/>
    <property type="match status" value="1"/>
</dbReference>
<gene>
    <name evidence="1" type="ORF">Rsw2DRAFT_1063</name>
</gene>
<dbReference type="Gene3D" id="3.20.20.80">
    <property type="entry name" value="Glycosidases"/>
    <property type="match status" value="1"/>
</dbReference>
<accession>C8RZ35</accession>
<protein>
    <submittedName>
        <fullName evidence="1">Uncharacterized protein</fullName>
    </submittedName>
</protein>
<dbReference type="InterPro" id="IPR017853">
    <property type="entry name" value="GH"/>
</dbReference>
<dbReference type="EMBL" id="ACYY01000005">
    <property type="protein sequence ID" value="EEW25992.1"/>
    <property type="molecule type" value="Genomic_DNA"/>
</dbReference>
<reference evidence="1 2" key="1">
    <citation type="submission" date="2009-08" db="EMBL/GenBank/DDBJ databases">
        <title>The draft genome of Rhodobacter sp. SW2.</title>
        <authorList>
            <consortium name="US DOE Joint Genome Institute (JGI-PGF)"/>
            <person name="Lucas S."/>
            <person name="Copeland A."/>
            <person name="Lapidus A."/>
            <person name="Glavina del Rio T."/>
            <person name="Tice H."/>
            <person name="Bruce D."/>
            <person name="Goodwin L."/>
            <person name="Pitluck S."/>
            <person name="Larimer F."/>
            <person name="Land M.L."/>
            <person name="Hauser L."/>
            <person name="Emerson D."/>
        </authorList>
    </citation>
    <scope>NUCLEOTIDE SEQUENCE [LARGE SCALE GENOMIC DNA]</scope>
    <source>
        <strain evidence="1 2">SW2</strain>
    </source>
</reference>
<sequence>MIAVYIAFCLRAAEMMRPDWLMLGVEVNLLLLATPDAWPAYKRLHRATYVAVKARFPDLPLGFSIAGLHFLGLSDDADAALQQREMAELADHADFIGFSVYPHLRFNVPQPLPADFYDPFAGFGAQVGKPVGISESGMSSERVRVGLWRLPGSPEAQAHCMQVLLEAGQRLGFVFIVNFASHDYPALMKHVPAEAQYLARLWTYTGLVDAEGAAKPVLALWRAAR</sequence>
<comment type="caution">
    <text evidence="1">The sequence shown here is derived from an EMBL/GenBank/DDBJ whole genome shotgun (WGS) entry which is preliminary data.</text>
</comment>
<keyword evidence="2" id="KW-1185">Reference proteome</keyword>
<dbReference type="RefSeq" id="WP_008028802.1">
    <property type="nucleotide sequence ID" value="NZ_ACYY01000005.1"/>
</dbReference>
<dbReference type="AlphaFoldDB" id="C8RZ35"/>
<organism evidence="1 2">
    <name type="scientific">Rhodobacter ferrooxidans</name>
    <dbReference type="NCBI Taxonomy" id="371731"/>
    <lineage>
        <taxon>Bacteria</taxon>
        <taxon>Pseudomonadati</taxon>
        <taxon>Pseudomonadota</taxon>
        <taxon>Alphaproteobacteria</taxon>
        <taxon>Rhodobacterales</taxon>
        <taxon>Rhodobacter group</taxon>
        <taxon>Rhodobacter</taxon>
    </lineage>
</organism>
<name>C8RZ35_9RHOB</name>